<evidence type="ECO:0000313" key="3">
    <source>
        <dbReference type="Proteomes" id="UP000024635"/>
    </source>
</evidence>
<dbReference type="AlphaFoldDB" id="A0A016SY54"/>
<proteinExistence type="predicted"/>
<evidence type="ECO:0000259" key="1">
    <source>
        <dbReference type="Pfam" id="PF00024"/>
    </source>
</evidence>
<name>A0A016SY54_9BILA</name>
<feature type="domain" description="Apple" evidence="1">
    <location>
        <begin position="21"/>
        <end position="72"/>
    </location>
</feature>
<evidence type="ECO:0000313" key="2">
    <source>
        <dbReference type="EMBL" id="EYB95658.1"/>
    </source>
</evidence>
<dbReference type="InterPro" id="IPR003609">
    <property type="entry name" value="Pan_app"/>
</dbReference>
<comment type="caution">
    <text evidence="2">The sequence shown here is derived from an EMBL/GenBank/DDBJ whole genome shotgun (WGS) entry which is preliminary data.</text>
</comment>
<keyword evidence="3" id="KW-1185">Reference proteome</keyword>
<dbReference type="Proteomes" id="UP000024635">
    <property type="component" value="Unassembled WGS sequence"/>
</dbReference>
<accession>A0A016SY54</accession>
<protein>
    <recommendedName>
        <fullName evidence="1">Apple domain-containing protein</fullName>
    </recommendedName>
</protein>
<reference evidence="3" key="1">
    <citation type="journal article" date="2015" name="Nat. Genet.">
        <title>The genome and transcriptome of the zoonotic hookworm Ancylostoma ceylanicum identify infection-specific gene families.</title>
        <authorList>
            <person name="Schwarz E.M."/>
            <person name="Hu Y."/>
            <person name="Antoshechkin I."/>
            <person name="Miller M.M."/>
            <person name="Sternberg P.W."/>
            <person name="Aroian R.V."/>
        </authorList>
    </citation>
    <scope>NUCLEOTIDE SEQUENCE</scope>
    <source>
        <strain evidence="3">HY135</strain>
    </source>
</reference>
<organism evidence="2 3">
    <name type="scientific">Ancylostoma ceylanicum</name>
    <dbReference type="NCBI Taxonomy" id="53326"/>
    <lineage>
        <taxon>Eukaryota</taxon>
        <taxon>Metazoa</taxon>
        <taxon>Ecdysozoa</taxon>
        <taxon>Nematoda</taxon>
        <taxon>Chromadorea</taxon>
        <taxon>Rhabditida</taxon>
        <taxon>Rhabditina</taxon>
        <taxon>Rhabditomorpha</taxon>
        <taxon>Strongyloidea</taxon>
        <taxon>Ancylostomatidae</taxon>
        <taxon>Ancylostomatinae</taxon>
        <taxon>Ancylostoma</taxon>
    </lineage>
</organism>
<sequence length="89" mass="10208">MNCTIEEIKSSSFPAGIYLGEFNNLSSNSCFLKCYDIPACFAYLYIETQKQCHIYENGNRTIDRLKEHVVYYVHRYSSPGCATVTFNAN</sequence>
<gene>
    <name evidence="2" type="primary">Acey_s0157.g3196</name>
    <name evidence="2" type="ORF">Y032_0157g3196</name>
</gene>
<dbReference type="EMBL" id="JARK01001493">
    <property type="protein sequence ID" value="EYB95658.1"/>
    <property type="molecule type" value="Genomic_DNA"/>
</dbReference>
<dbReference type="Pfam" id="PF00024">
    <property type="entry name" value="PAN_1"/>
    <property type="match status" value="1"/>
</dbReference>